<evidence type="ECO:0000256" key="2">
    <source>
        <dbReference type="SAM" id="MobiDB-lite"/>
    </source>
</evidence>
<feature type="coiled-coil region" evidence="1">
    <location>
        <begin position="567"/>
        <end position="633"/>
    </location>
</feature>
<keyword evidence="1" id="KW-0175">Coiled coil</keyword>
<feature type="region of interest" description="Disordered" evidence="2">
    <location>
        <begin position="1086"/>
        <end position="1121"/>
    </location>
</feature>
<dbReference type="Proteomes" id="UP001152130">
    <property type="component" value="Unassembled WGS sequence"/>
</dbReference>
<protein>
    <submittedName>
        <fullName evidence="3">Uncharacterized protein</fullName>
    </submittedName>
</protein>
<feature type="compositionally biased region" description="Polar residues" evidence="2">
    <location>
        <begin position="84"/>
        <end position="100"/>
    </location>
</feature>
<dbReference type="AlphaFoldDB" id="A0A9W8PKN0"/>
<feature type="coiled-coil region" evidence="1">
    <location>
        <begin position="815"/>
        <end position="878"/>
    </location>
</feature>
<dbReference type="EMBL" id="JAPDHF010000013">
    <property type="protein sequence ID" value="KAJ4009816.1"/>
    <property type="molecule type" value="Genomic_DNA"/>
</dbReference>
<reference evidence="3" key="1">
    <citation type="submission" date="2022-10" db="EMBL/GenBank/DDBJ databases">
        <title>Fusarium specimens isolated from Avocado Roots.</title>
        <authorList>
            <person name="Stajich J."/>
            <person name="Roper C."/>
            <person name="Heimlech-Rivalta G."/>
        </authorList>
    </citation>
    <scope>NUCLEOTIDE SEQUENCE</scope>
    <source>
        <strain evidence="3">CF00143</strain>
    </source>
</reference>
<sequence length="1221" mass="137963">MSASPSSGSQVPDLGISLAPFKHADNERGFEKLPSVIPDSQIAPNEYLSQIPVKRFSVPKEEVSLSNLSEGFSFGSRQPHRPGQFSQRPQVDRSQSNESSKFFPGSINPFPHISPPDRPRPPDVQTPRPPTSRPQPPDAQVPHISPPSRTHPPDLQFSRISPPNRPRPPDVQVPHISTPSQTRPPGAQATRPPPLDLPEIGLVGRQSSPEAPLPSPGRDITESPGQQDHFSPRSSGIGSQKGTPSKSVASAAVTYAESPKLAVRGRAPLATMHASSPRTKIFSSSPQHAEISKQVEVSRQTEAEDQPVSVPASDHAGRRFEHLKLPLPHIARSGTVQYHASTDSTCGDLEGPTPQSPRTARRNRTSRRHRSGQLPARSEHHRNPERDYDRPNSRTSNISRKRSFRRHIRCQPSIAPDRKKLAMQNVAQHWNECIQISEAERVEATREIARLEDEVHCAEEALEDSKQVVAEKEAAIQELRDLYETRKEEESLAEKETQRLASEVESLRSDLAKSHDEKTSFHEKYRKNKSKLNEAIKEQQDLFIRARKLYDEIVELQKEKEKRAVDVEAVEAALEDSRKKREELRSCVEQYRTETEQETQKKNHAIDKLKAKIEYQQQELDRERSAASELQSKLKTESTLIDMVKNMHSDICSLKENNDNHNEWSRRQDMMTGSLSEKLGRMSDDVKSLTEGRIVNDEVRTMFQNFEANITNRLTSEIYNVISSQAKTEKTAACFQETVQNHFEKLHSNMVEQQTAQSQYRQWHEKSHQVVVEHLSNMSAGVLETRQSCEELKNNWAGFAASDSVWKDSLKENFHNEVTKQLKDRESKIDKLEETIHRVSREWAQKLDTMKSSVTDNHEQAKQDLQRAFREIGETLEKRIQEERVVSREDISKSEALRDMIETHLQQVRLQLEAASSNEPETQLLREALSEERTKTSALKEQVVSLQNDVGTSNEICQRERQDLNAMGTLKRQLEAMSEQVPHVENLNTTFNKMLDLNQVLQSTALYLSKEHNWVKGQLGPKTQDGEIGTVSAHFQEQRHEGLLTSSQTRGTAVEQSTSLNDLSTINVHVQGDRYRRKVVVTSPALEASLPAPPPSVAQEQQRRRDPTVPRPILRSTTASTQDAELVRAAVNHDQYNRPVMARTSSAAGGANPFMVEQIRSGLIPTKPRDQGWDFPTLEDFTRESALGDKDEVKQNQKRNITPGDGANDGLRAMKKVKTEN</sequence>
<feature type="region of interest" description="Disordered" evidence="2">
    <location>
        <begin position="266"/>
        <end position="313"/>
    </location>
</feature>
<feature type="compositionally biased region" description="Basic and acidic residues" evidence="2">
    <location>
        <begin position="506"/>
        <end position="523"/>
    </location>
</feature>
<evidence type="ECO:0000256" key="1">
    <source>
        <dbReference type="SAM" id="Coils"/>
    </source>
</evidence>
<feature type="region of interest" description="Disordered" evidence="2">
    <location>
        <begin position="1"/>
        <end position="20"/>
    </location>
</feature>
<accession>A0A9W8PKN0</accession>
<comment type="caution">
    <text evidence="3">The sequence shown here is derived from an EMBL/GenBank/DDBJ whole genome shotgun (WGS) entry which is preliminary data.</text>
</comment>
<feature type="compositionally biased region" description="Polar residues" evidence="2">
    <location>
        <begin position="273"/>
        <end position="287"/>
    </location>
</feature>
<evidence type="ECO:0000313" key="4">
    <source>
        <dbReference type="Proteomes" id="UP001152130"/>
    </source>
</evidence>
<gene>
    <name evidence="3" type="ORF">NW766_008942</name>
</gene>
<feature type="compositionally biased region" description="Polar residues" evidence="2">
    <location>
        <begin position="1"/>
        <end position="10"/>
    </location>
</feature>
<organism evidence="3 4">
    <name type="scientific">Fusarium irregulare</name>
    <dbReference type="NCBI Taxonomy" id="2494466"/>
    <lineage>
        <taxon>Eukaryota</taxon>
        <taxon>Fungi</taxon>
        <taxon>Dikarya</taxon>
        <taxon>Ascomycota</taxon>
        <taxon>Pezizomycotina</taxon>
        <taxon>Sordariomycetes</taxon>
        <taxon>Hypocreomycetidae</taxon>
        <taxon>Hypocreales</taxon>
        <taxon>Nectriaceae</taxon>
        <taxon>Fusarium</taxon>
        <taxon>Fusarium incarnatum-equiseti species complex</taxon>
    </lineage>
</organism>
<feature type="region of interest" description="Disordered" evidence="2">
    <location>
        <begin position="1183"/>
        <end position="1221"/>
    </location>
</feature>
<feature type="compositionally biased region" description="Pro residues" evidence="2">
    <location>
        <begin position="122"/>
        <end position="139"/>
    </location>
</feature>
<feature type="compositionally biased region" description="Polar residues" evidence="2">
    <location>
        <begin position="223"/>
        <end position="248"/>
    </location>
</feature>
<feature type="compositionally biased region" description="Basic residues" evidence="2">
    <location>
        <begin position="359"/>
        <end position="371"/>
    </location>
</feature>
<proteinExistence type="predicted"/>
<feature type="compositionally biased region" description="Basic and acidic residues" evidence="2">
    <location>
        <begin position="1183"/>
        <end position="1195"/>
    </location>
</feature>
<name>A0A9W8PKN0_9HYPO</name>
<feature type="compositionally biased region" description="Basic and acidic residues" evidence="2">
    <location>
        <begin position="377"/>
        <end position="392"/>
    </location>
</feature>
<feature type="region of interest" description="Disordered" evidence="2">
    <location>
        <begin position="506"/>
        <end position="525"/>
    </location>
</feature>
<feature type="region of interest" description="Disordered" evidence="2">
    <location>
        <begin position="338"/>
        <end position="405"/>
    </location>
</feature>
<evidence type="ECO:0000313" key="3">
    <source>
        <dbReference type="EMBL" id="KAJ4009816.1"/>
    </source>
</evidence>
<feature type="region of interest" description="Disordered" evidence="2">
    <location>
        <begin position="69"/>
        <end position="251"/>
    </location>
</feature>
<keyword evidence="4" id="KW-1185">Reference proteome</keyword>